<evidence type="ECO:0000256" key="2">
    <source>
        <dbReference type="ARBA" id="ARBA00023002"/>
    </source>
</evidence>
<evidence type="ECO:0000256" key="1">
    <source>
        <dbReference type="ARBA" id="ARBA00006484"/>
    </source>
</evidence>
<comment type="caution">
    <text evidence="3">The sequence shown here is derived from an EMBL/GenBank/DDBJ whole genome shotgun (WGS) entry which is preliminary data.</text>
</comment>
<dbReference type="NCBIfam" id="NF009466">
    <property type="entry name" value="PRK12826.1-2"/>
    <property type="match status" value="1"/>
</dbReference>
<dbReference type="GO" id="GO:0016616">
    <property type="term" value="F:oxidoreductase activity, acting on the CH-OH group of donors, NAD or NADP as acceptor"/>
    <property type="evidence" value="ECO:0007669"/>
    <property type="project" value="TreeGrafter"/>
</dbReference>
<dbReference type="EMBL" id="LGGO01000037">
    <property type="protein sequence ID" value="KUK77397.1"/>
    <property type="molecule type" value="Genomic_DNA"/>
</dbReference>
<dbReference type="NCBIfam" id="NF005559">
    <property type="entry name" value="PRK07231.1"/>
    <property type="match status" value="1"/>
</dbReference>
<dbReference type="PANTHER" id="PTHR42760">
    <property type="entry name" value="SHORT-CHAIN DEHYDROGENASES/REDUCTASES FAMILY MEMBER"/>
    <property type="match status" value="1"/>
</dbReference>
<organism evidence="3 4">
    <name type="scientific">candidate division WS6 bacterium 34_10</name>
    <dbReference type="NCBI Taxonomy" id="1641389"/>
    <lineage>
        <taxon>Bacteria</taxon>
        <taxon>Candidatus Dojkabacteria</taxon>
    </lineage>
</organism>
<dbReference type="AlphaFoldDB" id="A0A117M0B8"/>
<dbReference type="PROSITE" id="PS00061">
    <property type="entry name" value="ADH_SHORT"/>
    <property type="match status" value="1"/>
</dbReference>
<comment type="similarity">
    <text evidence="1">Belongs to the short-chain dehydrogenases/reductases (SDR) family.</text>
</comment>
<gene>
    <name evidence="3" type="ORF">XD93_0354</name>
</gene>
<dbReference type="Proteomes" id="UP000053904">
    <property type="component" value="Unassembled WGS sequence"/>
</dbReference>
<dbReference type="PATRIC" id="fig|1641389.3.peg.430"/>
<evidence type="ECO:0000313" key="3">
    <source>
        <dbReference type="EMBL" id="KUK77397.1"/>
    </source>
</evidence>
<dbReference type="SUPFAM" id="SSF51735">
    <property type="entry name" value="NAD(P)-binding Rossmann-fold domains"/>
    <property type="match status" value="1"/>
</dbReference>
<keyword evidence="2" id="KW-0560">Oxidoreductase</keyword>
<protein>
    <submittedName>
        <fullName evidence="3">3-oxoacyl-[acyl-carrier-protein] reductase</fullName>
    </submittedName>
</protein>
<dbReference type="InterPro" id="IPR020904">
    <property type="entry name" value="Sc_DH/Rdtase_CS"/>
</dbReference>
<dbReference type="Gene3D" id="3.40.50.720">
    <property type="entry name" value="NAD(P)-binding Rossmann-like Domain"/>
    <property type="match status" value="1"/>
</dbReference>
<reference evidence="4" key="1">
    <citation type="journal article" date="2015" name="MBio">
        <title>Genome-Resolved Metagenomic Analysis Reveals Roles for Candidate Phyla and Other Microbial Community Members in Biogeochemical Transformations in Oil Reservoirs.</title>
        <authorList>
            <person name="Hu P."/>
            <person name="Tom L."/>
            <person name="Singh A."/>
            <person name="Thomas B.C."/>
            <person name="Baker B.J."/>
            <person name="Piceno Y.M."/>
            <person name="Andersen G.L."/>
            <person name="Banfield J.F."/>
        </authorList>
    </citation>
    <scope>NUCLEOTIDE SEQUENCE [LARGE SCALE GENOMIC DNA]</scope>
</reference>
<dbReference type="PANTHER" id="PTHR42760:SF133">
    <property type="entry name" value="3-OXOACYL-[ACYL-CARRIER-PROTEIN] REDUCTASE"/>
    <property type="match status" value="1"/>
</dbReference>
<name>A0A117M0B8_9BACT</name>
<sequence length="250" mass="26912">MDLNLKDKVGIITGAGRGIGKAIALTLAREGTNIIVNDIDIEIAQNVVEEIKNLGRKALAVQADISKVDEVNRMVETGMKEFGRIDILVNNASIIKRGTFEQLSEEDWDRTIDINLKGTFNCMKSVVGIMKKQRYGKIVNISSIAGKIGDLASAPCYGASKAGIACLGKSLARELASSSINVNVVAPHAIETDMSREWPEEKRRNIIAGIPLGRMGEPEDIAEAVAFLVSDKAKFITGEVLDVNGGSLMD</sequence>
<proteinExistence type="inferred from homology"/>
<dbReference type="Pfam" id="PF13561">
    <property type="entry name" value="adh_short_C2"/>
    <property type="match status" value="1"/>
</dbReference>
<dbReference type="InterPro" id="IPR002347">
    <property type="entry name" value="SDR_fam"/>
</dbReference>
<dbReference type="FunFam" id="3.40.50.720:FF:000173">
    <property type="entry name" value="3-oxoacyl-[acyl-carrier protein] reductase"/>
    <property type="match status" value="1"/>
</dbReference>
<dbReference type="PRINTS" id="PR00080">
    <property type="entry name" value="SDRFAMILY"/>
</dbReference>
<accession>A0A117M0B8</accession>
<dbReference type="PRINTS" id="PR00081">
    <property type="entry name" value="GDHRDH"/>
</dbReference>
<evidence type="ECO:0000313" key="4">
    <source>
        <dbReference type="Proteomes" id="UP000053904"/>
    </source>
</evidence>
<dbReference type="InterPro" id="IPR036291">
    <property type="entry name" value="NAD(P)-bd_dom_sf"/>
</dbReference>